<reference evidence="2 3" key="1">
    <citation type="submission" date="2019-06" db="EMBL/GenBank/DDBJ databases">
        <title>Tsukamurella conjunctivitidis sp. nov., Tsukamurella assacharolytica sp. nov. and Tsukamurella sputae sp. nov. isolated from patients with conjunctivitis, bacteraemia (lymphoma) and respiratory infection (sputum) in Hong Kong.</title>
        <authorList>
            <person name="Teng J.L.L."/>
            <person name="Lee H.H."/>
            <person name="Fong J.Y.H."/>
            <person name="Fok K.M.N."/>
            <person name="Lau S.K.P."/>
            <person name="Woo P.C.Y."/>
        </authorList>
    </citation>
    <scope>NUCLEOTIDE SEQUENCE [LARGE SCALE GENOMIC DNA]</scope>
    <source>
        <strain evidence="2 3">HKU71</strain>
    </source>
</reference>
<feature type="compositionally biased region" description="Basic and acidic residues" evidence="1">
    <location>
        <begin position="212"/>
        <end position="221"/>
    </location>
</feature>
<dbReference type="Proteomes" id="UP000317291">
    <property type="component" value="Unassembled WGS sequence"/>
</dbReference>
<dbReference type="NCBIfam" id="TIGR03931">
    <property type="entry name" value="T7SS_Rv3446c"/>
    <property type="match status" value="1"/>
</dbReference>
<accession>A0A5C5RAN1</accession>
<gene>
    <name evidence="2" type="ORF">FK529_11590</name>
</gene>
<feature type="region of interest" description="Disordered" evidence="1">
    <location>
        <begin position="199"/>
        <end position="226"/>
    </location>
</feature>
<keyword evidence="3" id="KW-1185">Reference proteome</keyword>
<protein>
    <submittedName>
        <fullName evidence="2">Type VII secretion-associated protein</fullName>
    </submittedName>
</protein>
<evidence type="ECO:0000313" key="3">
    <source>
        <dbReference type="Proteomes" id="UP000317291"/>
    </source>
</evidence>
<dbReference type="OrthoDB" id="4412823at2"/>
<comment type="caution">
    <text evidence="2">The sequence shown here is derived from an EMBL/GenBank/DDBJ whole genome shotgun (WGS) entry which is preliminary data.</text>
</comment>
<dbReference type="EMBL" id="VIGW01000005">
    <property type="protein sequence ID" value="TWS19151.1"/>
    <property type="molecule type" value="Genomic_DNA"/>
</dbReference>
<evidence type="ECO:0000256" key="1">
    <source>
        <dbReference type="SAM" id="MobiDB-lite"/>
    </source>
</evidence>
<dbReference type="AlphaFoldDB" id="A0A5C5RAN1"/>
<dbReference type="InterPro" id="IPR023840">
    <property type="entry name" value="T7SS_Rv3446c"/>
</dbReference>
<sequence>MIGLGDPERIVIDCAGDEWYVRGPDGAVRSTAAPADVDEFLAPATATRRWAQWLSDAASGSAPSRTWTVLAPSVFGAPRRSLIAAAAGSLGVDAEVIPRAEALVRTEGVLYCRRALVLECRGPVTQAHVLALTDGAWRPVASASHPDPVRAARKIVDDDIDQALVDGPPEVYHRIRRALATVHLWRVVHTDPQAVLAVHPDSEPEPASSGHSSEETPERTTGHRRLRRRSLVAAGAGASGVVVAAVAVACLPGAPPPAPKRPAPPADGFVRVAFDGTSVDLPRGWAVTEPGPDRRLAQADDGRRVTVVRTRLRAPADIAAVAADLEAALARRSDHRITDLNRSTLVAGREVIGYRERIDAERYVDWYVVVTGAAQLSVGCEAGRTAAPLAGACERAVGTVREE</sequence>
<organism evidence="2 3">
    <name type="scientific">Tsukamurella asaccharolytica</name>
    <dbReference type="NCBI Taxonomy" id="2592067"/>
    <lineage>
        <taxon>Bacteria</taxon>
        <taxon>Bacillati</taxon>
        <taxon>Actinomycetota</taxon>
        <taxon>Actinomycetes</taxon>
        <taxon>Mycobacteriales</taxon>
        <taxon>Tsukamurellaceae</taxon>
        <taxon>Tsukamurella</taxon>
    </lineage>
</organism>
<name>A0A5C5RAN1_9ACTN</name>
<proteinExistence type="predicted"/>
<dbReference type="RefSeq" id="WP_146561231.1">
    <property type="nucleotide sequence ID" value="NZ_VIGW01000005.1"/>
</dbReference>
<evidence type="ECO:0000313" key="2">
    <source>
        <dbReference type="EMBL" id="TWS19151.1"/>
    </source>
</evidence>